<dbReference type="Proteomes" id="UP001219518">
    <property type="component" value="Unassembled WGS sequence"/>
</dbReference>
<comment type="caution">
    <text evidence="2">The sequence shown here is derived from an EMBL/GenBank/DDBJ whole genome shotgun (WGS) entry which is preliminary data.</text>
</comment>
<protein>
    <submittedName>
        <fullName evidence="2">ARL14 effector protein</fullName>
    </submittedName>
</protein>
<evidence type="ECO:0000313" key="3">
    <source>
        <dbReference type="Proteomes" id="UP001219518"/>
    </source>
</evidence>
<sequence length="913" mass="103535">MDNKANPNNSRACLVKRLKSPSIFAFGKIAEPSSKTAAICSLSSLDGKCDDVLLHRSSISVEDRRLVKLRTGGLKIKDSICSYHFKRFVHSYSSHEKYCCNFFNKHPKQTKVKATSDPISLALRGKGKAIGLSLIPGKKLCVTCRKHLFSLFRAEESEVTPLVSTTSSSPSVVLQSGAVDDARDSTSGDNAGGQPGNSDDNAPAVGSQESFTAPINKDTLQDINKFMIMHKKTPIDLKKLSQKGYTFQQIDALYRILLSLGKQPEPSVSITTAFENSSYFEEMVTQLQEYINQSSSDADNLHALSVLPRSMSVEKIREYFNVSKRLVKNTKSLVDRSGILCTPNKKLGRPKSEEILDAAKRFYLRQDISKELPGKNNFVTVRENGVRERRQVHLLMANIRHVHEEFLKNHPDMQLSLSKFASVRPKECYLASKSGMHNVCVCTIHENPKLMFKGARLNTISALKCNSVTDCIKYFVCGQPTTECYFRTCEKCPDKTLFSNIIQNHFDSEMVEEVTYNQWECTDRGNIITKISSIEDFVEDLVTLLEDLVTHHFIFKEQSSYFNERLNTLKDGEVVIVGDFAENYSFLVQNSIKAMYFNQKQSTIHPFSVTYWDPISAKKEQKCFAVISDYMDHSTVAFYAFQRKLLEELKKRNINMKMVYYFSDGCSGQYKNKKMAANVWYHEKDFGVPAQWHFFATSHGKSACDGIGGTLKRLASYYSKQHTEPGSQITTPRRLFEWAQENIKGICSLWVSTQEVAEVEKLLQVRFNSAYKIDGIKSSHSIIPCHGETSVLIKKYSHAQEGSKRKISTVEDKHLNIDEVRGFIIYHQEEPNWFLGYVNTVNKDAEEISIEQLKTKTGKKYEFIFEENQTKTILLDEILMLVNPQIMSRGKTIKILAAEANTADVLLKKVLNS</sequence>
<name>A0AAE1LSW4_9NEOP</name>
<dbReference type="PANTHER" id="PTHR46601:SF1">
    <property type="entry name" value="ADF-H DOMAIN-CONTAINING PROTEIN"/>
    <property type="match status" value="1"/>
</dbReference>
<evidence type="ECO:0000313" key="2">
    <source>
        <dbReference type="EMBL" id="KAK3929167.1"/>
    </source>
</evidence>
<dbReference type="AlphaFoldDB" id="A0AAE1LSW4"/>
<dbReference type="PANTHER" id="PTHR46601">
    <property type="entry name" value="ULP_PROTEASE DOMAIN-CONTAINING PROTEIN"/>
    <property type="match status" value="1"/>
</dbReference>
<evidence type="ECO:0000256" key="1">
    <source>
        <dbReference type="SAM" id="MobiDB-lite"/>
    </source>
</evidence>
<accession>A0AAE1LSW4</accession>
<reference evidence="2" key="2">
    <citation type="journal article" date="2023" name="BMC Genomics">
        <title>Pest status, molecular evolution, and epigenetic factors derived from the genome assembly of Frankliniella fusca, a thysanopteran phytovirus vector.</title>
        <authorList>
            <person name="Catto M.A."/>
            <person name="Labadie P.E."/>
            <person name="Jacobson A.L."/>
            <person name="Kennedy G.G."/>
            <person name="Srinivasan R."/>
            <person name="Hunt B.G."/>
        </authorList>
    </citation>
    <scope>NUCLEOTIDE SEQUENCE</scope>
    <source>
        <strain evidence="2">PL_HMW_Pooled</strain>
    </source>
</reference>
<gene>
    <name evidence="2" type="ORF">KUF71_017633</name>
</gene>
<keyword evidence="3" id="KW-1185">Reference proteome</keyword>
<feature type="region of interest" description="Disordered" evidence="1">
    <location>
        <begin position="179"/>
        <end position="213"/>
    </location>
</feature>
<reference evidence="2" key="1">
    <citation type="submission" date="2021-07" db="EMBL/GenBank/DDBJ databases">
        <authorList>
            <person name="Catto M.A."/>
            <person name="Jacobson A."/>
            <person name="Kennedy G."/>
            <person name="Labadie P."/>
            <person name="Hunt B.G."/>
            <person name="Srinivasan R."/>
        </authorList>
    </citation>
    <scope>NUCLEOTIDE SEQUENCE</scope>
    <source>
        <strain evidence="2">PL_HMW_Pooled</strain>
        <tissue evidence="2">Head</tissue>
    </source>
</reference>
<proteinExistence type="predicted"/>
<organism evidence="2 3">
    <name type="scientific">Frankliniella fusca</name>
    <dbReference type="NCBI Taxonomy" id="407009"/>
    <lineage>
        <taxon>Eukaryota</taxon>
        <taxon>Metazoa</taxon>
        <taxon>Ecdysozoa</taxon>
        <taxon>Arthropoda</taxon>
        <taxon>Hexapoda</taxon>
        <taxon>Insecta</taxon>
        <taxon>Pterygota</taxon>
        <taxon>Neoptera</taxon>
        <taxon>Paraneoptera</taxon>
        <taxon>Thysanoptera</taxon>
        <taxon>Terebrantia</taxon>
        <taxon>Thripoidea</taxon>
        <taxon>Thripidae</taxon>
        <taxon>Frankliniella</taxon>
    </lineage>
</organism>
<dbReference type="EMBL" id="JAHWGI010001382">
    <property type="protein sequence ID" value="KAK3929167.1"/>
    <property type="molecule type" value="Genomic_DNA"/>
</dbReference>